<dbReference type="Gene3D" id="2.60.120.260">
    <property type="entry name" value="Galactose-binding domain-like"/>
    <property type="match status" value="4"/>
</dbReference>
<feature type="chain" id="PRO_5040725017" description="Beta-galactosidase" evidence="6">
    <location>
        <begin position="28"/>
        <end position="808"/>
    </location>
</feature>
<comment type="similarity">
    <text evidence="1 5">Belongs to the glycosyl hydrolase 35 family.</text>
</comment>
<dbReference type="SUPFAM" id="SSF49785">
    <property type="entry name" value="Galactose-binding domain-like"/>
    <property type="match status" value="3"/>
</dbReference>
<evidence type="ECO:0000313" key="11">
    <source>
        <dbReference type="EMBL" id="MCO6044035.1"/>
    </source>
</evidence>
<dbReference type="Pfam" id="PF00754">
    <property type="entry name" value="F5_F8_type_C"/>
    <property type="match status" value="1"/>
</dbReference>
<keyword evidence="3 4" id="KW-0326">Glycosidase</keyword>
<evidence type="ECO:0000259" key="8">
    <source>
        <dbReference type="Pfam" id="PF01301"/>
    </source>
</evidence>
<dbReference type="GO" id="GO:0004565">
    <property type="term" value="F:beta-galactosidase activity"/>
    <property type="evidence" value="ECO:0007669"/>
    <property type="project" value="UniProtKB-EC"/>
</dbReference>
<keyword evidence="2 4" id="KW-0378">Hydrolase</keyword>
<dbReference type="InterPro" id="IPR019801">
    <property type="entry name" value="Glyco_hydro_35_CS"/>
</dbReference>
<dbReference type="EMBL" id="JAMXLR010000029">
    <property type="protein sequence ID" value="MCO6044035.1"/>
    <property type="molecule type" value="Genomic_DNA"/>
</dbReference>
<dbReference type="InterPro" id="IPR017853">
    <property type="entry name" value="GH"/>
</dbReference>
<evidence type="ECO:0000313" key="12">
    <source>
        <dbReference type="Proteomes" id="UP001155241"/>
    </source>
</evidence>
<evidence type="ECO:0000256" key="2">
    <source>
        <dbReference type="ARBA" id="ARBA00022801"/>
    </source>
</evidence>
<accession>A0A9X2JFI1</accession>
<dbReference type="GO" id="GO:0005975">
    <property type="term" value="P:carbohydrate metabolic process"/>
    <property type="evidence" value="ECO:0007669"/>
    <property type="project" value="InterPro"/>
</dbReference>
<keyword evidence="12" id="KW-1185">Reference proteome</keyword>
<dbReference type="InterPro" id="IPR031330">
    <property type="entry name" value="Gly_Hdrlase_35_cat"/>
</dbReference>
<dbReference type="InterPro" id="IPR000421">
    <property type="entry name" value="FA58C"/>
</dbReference>
<dbReference type="SUPFAM" id="SSF51445">
    <property type="entry name" value="(Trans)glycosidases"/>
    <property type="match status" value="1"/>
</dbReference>
<dbReference type="Proteomes" id="UP001155241">
    <property type="component" value="Unassembled WGS sequence"/>
</dbReference>
<dbReference type="PRINTS" id="PR00742">
    <property type="entry name" value="GLHYDRLASE35"/>
</dbReference>
<dbReference type="PANTHER" id="PTHR23421">
    <property type="entry name" value="BETA-GALACTOSIDASE RELATED"/>
    <property type="match status" value="1"/>
</dbReference>
<evidence type="ECO:0000256" key="5">
    <source>
        <dbReference type="RuleBase" id="RU003679"/>
    </source>
</evidence>
<keyword evidence="6" id="KW-0732">Signal</keyword>
<evidence type="ECO:0000256" key="4">
    <source>
        <dbReference type="RuleBase" id="RU000675"/>
    </source>
</evidence>
<dbReference type="EC" id="3.2.1.23" evidence="4"/>
<organism evidence="11 12">
    <name type="scientific">Aeoliella straminimaris</name>
    <dbReference type="NCBI Taxonomy" id="2954799"/>
    <lineage>
        <taxon>Bacteria</taxon>
        <taxon>Pseudomonadati</taxon>
        <taxon>Planctomycetota</taxon>
        <taxon>Planctomycetia</taxon>
        <taxon>Pirellulales</taxon>
        <taxon>Lacipirellulaceae</taxon>
        <taxon>Aeoliella</taxon>
    </lineage>
</organism>
<dbReference type="Pfam" id="PF01301">
    <property type="entry name" value="Glyco_hydro_35"/>
    <property type="match status" value="1"/>
</dbReference>
<dbReference type="AlphaFoldDB" id="A0A9X2JFI1"/>
<sequence length="808" mass="91823">MSIEQFNMPRFLLTLMLLSGIAVTAHAQTLFLPPRPNPAGQSQPEFGAKDGRFTFDGEPAVIISGSIHYPRVPRAYWRDRIQKAKAMGFNCIGTYVFWNAHEKKPGQFDFTGNLDVAEFVRICQEEGMWVIVRPGPYVCSEWDFGGMPAWLLKEPDMQVRTNDPRFLAATKRYFEALGEQLVELQVNHGGPILQIQVENEYGQFGRPDNEDDKQYNRAIHQQLIGAGFDTMFIRCDWANGRTIETAHIDGVYTTMNFGGGAERSFRFLEQRYPGMPKMSGEFWVGWFDHWGDRHNTRGLDRFIREIEWMLDNDISFNVYMLHGGTNFGFTSGANWSSRSYTADTTSYDYDSPIDEIGRLNEKFNIFRDAIKPYLPDDYDLPDPPTPIKRIEVPQFTLSQTASLEQLMGKPVASGHPPYLEALDQTQGLAIYRTTLQLPQAKQAWLEFSALKDRAIVIVNNRRVATLDRRYKQSKTRIALPAGQVELDILLENMGHLNYSRELMSDRKGLGEVTLDGRPVLGWQVYSFPLELDDIAHVEFSPEPAKPSPLPVFYHGQFTIDEMGDTLLDMRGWGKGMVWVNGVNLGRYWQIGPQYTLYLPGCWLKQGRNEVVVMDIEPTGHNTLRGVTDIIYGLKLDPSLAYIRKPGENLEVSDQQVVAQGHFENKDVAQTVTFDDQVTARYLCIESLSSHSNDNHASIAEIHLLDTDGRSIDRNGWEVIYADSEELLAEPAGAGNILDEQPITYWHTQHRGVGRNPPHPHHIVIDLGKVETFNTLRYLPPDGDSSGKINKYKIYASQHLFENLQGSEQ</sequence>
<evidence type="ECO:0000256" key="6">
    <source>
        <dbReference type="SAM" id="SignalP"/>
    </source>
</evidence>
<dbReference type="Pfam" id="PF21467">
    <property type="entry name" value="BetaGal_gal-bd"/>
    <property type="match status" value="1"/>
</dbReference>
<evidence type="ECO:0000259" key="7">
    <source>
        <dbReference type="Pfam" id="PF00754"/>
    </source>
</evidence>
<feature type="domain" description="F5/8 type C" evidence="7">
    <location>
        <begin position="731"/>
        <end position="797"/>
    </location>
</feature>
<dbReference type="Pfam" id="PF21317">
    <property type="entry name" value="BetaGal_ABD_1"/>
    <property type="match status" value="1"/>
</dbReference>
<feature type="domain" description="Glycoside hydrolase 35 catalytic" evidence="8">
    <location>
        <begin position="53"/>
        <end position="371"/>
    </location>
</feature>
<comment type="catalytic activity">
    <reaction evidence="4">
        <text>Hydrolysis of terminal non-reducing beta-D-galactose residues in beta-D-galactosides.</text>
        <dbReference type="EC" id="3.2.1.23"/>
    </reaction>
</comment>
<feature type="domain" description="Beta-galactosidase galactose-binding" evidence="10">
    <location>
        <begin position="550"/>
        <end position="608"/>
    </location>
</feature>
<dbReference type="InterPro" id="IPR008979">
    <property type="entry name" value="Galactose-bd-like_sf"/>
</dbReference>
<gene>
    <name evidence="11" type="ORF">NG895_08950</name>
</gene>
<evidence type="ECO:0000256" key="3">
    <source>
        <dbReference type="ARBA" id="ARBA00023295"/>
    </source>
</evidence>
<dbReference type="InterPro" id="IPR048912">
    <property type="entry name" value="BetaGal1-like_ABD1"/>
</dbReference>
<dbReference type="InterPro" id="IPR001944">
    <property type="entry name" value="Glycoside_Hdrlase_35"/>
</dbReference>
<evidence type="ECO:0000259" key="10">
    <source>
        <dbReference type="Pfam" id="PF21467"/>
    </source>
</evidence>
<evidence type="ECO:0000256" key="1">
    <source>
        <dbReference type="ARBA" id="ARBA00009809"/>
    </source>
</evidence>
<evidence type="ECO:0000259" key="9">
    <source>
        <dbReference type="Pfam" id="PF21317"/>
    </source>
</evidence>
<name>A0A9X2JFI1_9BACT</name>
<comment type="caution">
    <text evidence="11">The sequence shown here is derived from an EMBL/GenBank/DDBJ whole genome shotgun (WGS) entry which is preliminary data.</text>
</comment>
<feature type="signal peptide" evidence="6">
    <location>
        <begin position="1"/>
        <end position="27"/>
    </location>
</feature>
<dbReference type="InterPro" id="IPR048913">
    <property type="entry name" value="BetaGal_gal-bd"/>
</dbReference>
<feature type="domain" description="Beta-galactosidase 1-like first all-beta" evidence="9">
    <location>
        <begin position="418"/>
        <end position="527"/>
    </location>
</feature>
<protein>
    <recommendedName>
        <fullName evidence="4">Beta-galactosidase</fullName>
        <ecNumber evidence="4">3.2.1.23</ecNumber>
    </recommendedName>
</protein>
<dbReference type="RefSeq" id="WP_252852141.1">
    <property type="nucleotide sequence ID" value="NZ_JAMXLR010000029.1"/>
</dbReference>
<reference evidence="11" key="1">
    <citation type="submission" date="2022-06" db="EMBL/GenBank/DDBJ databases">
        <title>Aeoliella straminimaris, a novel planctomycete from sediments.</title>
        <authorList>
            <person name="Vitorino I.R."/>
            <person name="Lage O.M."/>
        </authorList>
    </citation>
    <scope>NUCLEOTIDE SEQUENCE</scope>
    <source>
        <strain evidence="11">ICT_H6.2</strain>
    </source>
</reference>
<proteinExistence type="inferred from homology"/>
<dbReference type="Gene3D" id="3.20.20.80">
    <property type="entry name" value="Glycosidases"/>
    <property type="match status" value="1"/>
</dbReference>
<dbReference type="PROSITE" id="PS01182">
    <property type="entry name" value="GLYCOSYL_HYDROL_F35"/>
    <property type="match status" value="1"/>
</dbReference>